<evidence type="ECO:0000313" key="3">
    <source>
        <dbReference type="Proteomes" id="UP000253919"/>
    </source>
</evidence>
<dbReference type="AlphaFoldDB" id="A0A369QCI6"/>
<dbReference type="InterPro" id="IPR022009">
    <property type="entry name" value="Resctriction_endonuc_II_NotI"/>
</dbReference>
<protein>
    <recommendedName>
        <fullName evidence="1">Restriction endonuclease type II NotI domain-containing protein</fullName>
    </recommendedName>
</protein>
<dbReference type="Proteomes" id="UP000253919">
    <property type="component" value="Unassembled WGS sequence"/>
</dbReference>
<keyword evidence="3" id="KW-1185">Reference proteome</keyword>
<proteinExistence type="predicted"/>
<comment type="caution">
    <text evidence="2">The sequence shown here is derived from an EMBL/GenBank/DDBJ whole genome shotgun (WGS) entry which is preliminary data.</text>
</comment>
<evidence type="ECO:0000259" key="1">
    <source>
        <dbReference type="Pfam" id="PF12183"/>
    </source>
</evidence>
<name>A0A369QCI6_9BACT</name>
<evidence type="ECO:0000313" key="2">
    <source>
        <dbReference type="EMBL" id="RDC62152.1"/>
    </source>
</evidence>
<dbReference type="EMBL" id="QASA01000001">
    <property type="protein sequence ID" value="RDC62152.1"/>
    <property type="molecule type" value="Genomic_DNA"/>
</dbReference>
<gene>
    <name evidence="2" type="ORF">AHMF7616_00743</name>
</gene>
<feature type="domain" description="Restriction endonuclease type II NotI" evidence="1">
    <location>
        <begin position="1"/>
        <end position="123"/>
    </location>
</feature>
<reference evidence="2 3" key="1">
    <citation type="submission" date="2018-04" db="EMBL/GenBank/DDBJ databases">
        <title>Adhaeribacter sp. HMF7616 genome sequencing and assembly.</title>
        <authorList>
            <person name="Kang H."/>
            <person name="Kang J."/>
            <person name="Cha I."/>
            <person name="Kim H."/>
            <person name="Joh K."/>
        </authorList>
    </citation>
    <scope>NUCLEOTIDE SEQUENCE [LARGE SCALE GENOMIC DNA]</scope>
    <source>
        <strain evidence="2 3">HMF7616</strain>
    </source>
</reference>
<dbReference type="Pfam" id="PF12183">
    <property type="entry name" value="NotI"/>
    <property type="match status" value="1"/>
</dbReference>
<organism evidence="2 3">
    <name type="scientific">Adhaeribacter pallidiroseus</name>
    <dbReference type="NCBI Taxonomy" id="2072847"/>
    <lineage>
        <taxon>Bacteria</taxon>
        <taxon>Pseudomonadati</taxon>
        <taxon>Bacteroidota</taxon>
        <taxon>Cytophagia</taxon>
        <taxon>Cytophagales</taxon>
        <taxon>Hymenobacteraceae</taxon>
        <taxon>Adhaeribacter</taxon>
    </lineage>
</organism>
<sequence length="165" mass="19004">MDMVLAEMDEWGEIHKFVSVELQAVDITGSYFPAYNALTNSEMLERAPTYSFNWKNVYKRYVTQLIDKGFQHSMWKTIIVSVMQDTVLERILQIGNIASSPINESNVVFLGYKFVEDEFNGRFTPELSIIKGTTHANIVSGTLYKNSIDINDVKRRLKDKLTSRH</sequence>
<accession>A0A369QCI6</accession>